<organism evidence="2 3">
    <name type="scientific">Meloidogyne javanica</name>
    <name type="common">Root-knot nematode worm</name>
    <dbReference type="NCBI Taxonomy" id="6303"/>
    <lineage>
        <taxon>Eukaryota</taxon>
        <taxon>Metazoa</taxon>
        <taxon>Ecdysozoa</taxon>
        <taxon>Nematoda</taxon>
        <taxon>Chromadorea</taxon>
        <taxon>Rhabditida</taxon>
        <taxon>Tylenchina</taxon>
        <taxon>Tylenchomorpha</taxon>
        <taxon>Tylenchoidea</taxon>
        <taxon>Meloidogynidae</taxon>
        <taxon>Meloidogyninae</taxon>
        <taxon>Meloidogyne</taxon>
        <taxon>Meloidogyne incognita group</taxon>
    </lineage>
</organism>
<evidence type="ECO:0000313" key="2">
    <source>
        <dbReference type="Proteomes" id="UP000887561"/>
    </source>
</evidence>
<reference evidence="3" key="1">
    <citation type="submission" date="2022-11" db="UniProtKB">
        <authorList>
            <consortium name="WormBaseParasite"/>
        </authorList>
    </citation>
    <scope>IDENTIFICATION</scope>
</reference>
<sequence>GVREWDRGKVGHMRWIEAQREDRDEEFAPPASYRETKQLAEIAERDPELYQFLKEEEADIFDEQDNDGDESEGEREDDELSDDEI</sequence>
<dbReference type="AlphaFoldDB" id="A0A915MXB8"/>
<name>A0A915MXB8_MELJA</name>
<evidence type="ECO:0000313" key="3">
    <source>
        <dbReference type="WBParaSite" id="scaffold53432_cov273.g25539"/>
    </source>
</evidence>
<keyword evidence="2" id="KW-1185">Reference proteome</keyword>
<accession>A0A915MXB8</accession>
<evidence type="ECO:0000256" key="1">
    <source>
        <dbReference type="SAM" id="MobiDB-lite"/>
    </source>
</evidence>
<dbReference type="WBParaSite" id="scaffold53432_cov273.g25539">
    <property type="protein sequence ID" value="scaffold53432_cov273.g25539"/>
    <property type="gene ID" value="scaffold53432_cov273.g25539"/>
</dbReference>
<proteinExistence type="predicted"/>
<dbReference type="Proteomes" id="UP000887561">
    <property type="component" value="Unplaced"/>
</dbReference>
<protein>
    <submittedName>
        <fullName evidence="3">Uncharacterized protein</fullName>
    </submittedName>
</protein>
<feature type="region of interest" description="Disordered" evidence="1">
    <location>
        <begin position="57"/>
        <end position="85"/>
    </location>
</feature>